<reference evidence="1 2" key="1">
    <citation type="journal article" date="2018" name="Nat. Ecol. Evol.">
        <title>Pezizomycetes genomes reveal the molecular basis of ectomycorrhizal truffle lifestyle.</title>
        <authorList>
            <person name="Murat C."/>
            <person name="Payen T."/>
            <person name="Noel B."/>
            <person name="Kuo A."/>
            <person name="Morin E."/>
            <person name="Chen J."/>
            <person name="Kohler A."/>
            <person name="Krizsan K."/>
            <person name="Balestrini R."/>
            <person name="Da Silva C."/>
            <person name="Montanini B."/>
            <person name="Hainaut M."/>
            <person name="Levati E."/>
            <person name="Barry K.W."/>
            <person name="Belfiori B."/>
            <person name="Cichocki N."/>
            <person name="Clum A."/>
            <person name="Dockter R.B."/>
            <person name="Fauchery L."/>
            <person name="Guy J."/>
            <person name="Iotti M."/>
            <person name="Le Tacon F."/>
            <person name="Lindquist E.A."/>
            <person name="Lipzen A."/>
            <person name="Malagnac F."/>
            <person name="Mello A."/>
            <person name="Molinier V."/>
            <person name="Miyauchi S."/>
            <person name="Poulain J."/>
            <person name="Riccioni C."/>
            <person name="Rubini A."/>
            <person name="Sitrit Y."/>
            <person name="Splivallo R."/>
            <person name="Traeger S."/>
            <person name="Wang M."/>
            <person name="Zifcakova L."/>
            <person name="Wipf D."/>
            <person name="Zambonelli A."/>
            <person name="Paolocci F."/>
            <person name="Nowrousian M."/>
            <person name="Ottonello S."/>
            <person name="Baldrian P."/>
            <person name="Spatafora J.W."/>
            <person name="Henrissat B."/>
            <person name="Nagy L.G."/>
            <person name="Aury J.M."/>
            <person name="Wincker P."/>
            <person name="Grigoriev I.V."/>
            <person name="Bonfante P."/>
            <person name="Martin F.M."/>
        </authorList>
    </citation>
    <scope>NUCLEOTIDE SEQUENCE [LARGE SCALE GENOMIC DNA]</scope>
    <source>
        <strain evidence="1 2">CCBAS932</strain>
    </source>
</reference>
<name>A0A3N4KAP1_9PEZI</name>
<keyword evidence="2" id="KW-1185">Reference proteome</keyword>
<dbReference type="EMBL" id="ML119306">
    <property type="protein sequence ID" value="RPB06508.1"/>
    <property type="molecule type" value="Genomic_DNA"/>
</dbReference>
<dbReference type="AlphaFoldDB" id="A0A3N4KAP1"/>
<dbReference type="InParanoid" id="A0A3N4KAP1"/>
<proteinExistence type="predicted"/>
<sequence>MPTSYKQRCPPRHLPAPSSDSYLDTYLLPTTMPTSYLIDPYLLPAGMPTSTPTSYQQ</sequence>
<evidence type="ECO:0000313" key="1">
    <source>
        <dbReference type="EMBL" id="RPB06508.1"/>
    </source>
</evidence>
<evidence type="ECO:0000313" key="2">
    <source>
        <dbReference type="Proteomes" id="UP000277580"/>
    </source>
</evidence>
<protein>
    <submittedName>
        <fullName evidence="1">Uncharacterized protein</fullName>
    </submittedName>
</protein>
<accession>A0A3N4KAP1</accession>
<organism evidence="1 2">
    <name type="scientific">Morchella conica CCBAS932</name>
    <dbReference type="NCBI Taxonomy" id="1392247"/>
    <lineage>
        <taxon>Eukaryota</taxon>
        <taxon>Fungi</taxon>
        <taxon>Dikarya</taxon>
        <taxon>Ascomycota</taxon>
        <taxon>Pezizomycotina</taxon>
        <taxon>Pezizomycetes</taxon>
        <taxon>Pezizales</taxon>
        <taxon>Morchellaceae</taxon>
        <taxon>Morchella</taxon>
    </lineage>
</organism>
<dbReference type="Proteomes" id="UP000277580">
    <property type="component" value="Unassembled WGS sequence"/>
</dbReference>
<gene>
    <name evidence="1" type="ORF">P167DRAFT_580425</name>
</gene>